<evidence type="ECO:0000259" key="1">
    <source>
        <dbReference type="Pfam" id="PF05170"/>
    </source>
</evidence>
<gene>
    <name evidence="2" type="ORF">EYC87_07490</name>
</gene>
<dbReference type="PANTHER" id="PTHR30441:SF8">
    <property type="entry name" value="DUF748 DOMAIN-CONTAINING PROTEIN"/>
    <property type="match status" value="1"/>
</dbReference>
<name>A0ABT3STX2_9GAMM</name>
<feature type="domain" description="AsmA" evidence="1">
    <location>
        <begin position="657"/>
        <end position="966"/>
    </location>
</feature>
<reference evidence="2" key="1">
    <citation type="submission" date="2019-02" db="EMBL/GenBank/DDBJ databases">
        <authorList>
            <person name="Li S.-H."/>
        </authorList>
    </citation>
    <scope>NUCLEOTIDE SEQUENCE</scope>
    <source>
        <strain evidence="2">IMCC8485</strain>
    </source>
</reference>
<proteinExistence type="predicted"/>
<dbReference type="PANTHER" id="PTHR30441">
    <property type="entry name" value="DUF748 DOMAIN-CONTAINING PROTEIN"/>
    <property type="match status" value="1"/>
</dbReference>
<dbReference type="InterPro" id="IPR052894">
    <property type="entry name" value="AsmA-related"/>
</dbReference>
<sequence length="1064" mass="115097">MRTVITAISLLLVMLLVPLGLMSYERALLFVSHWSVNTFTDLRLELSRPVIKPFSGLASASEIHLYPKTGAGPPFLSVLNFKGDVNVMDIYRGTLAESTLTASQVTIYISSNDSSKPSPVKSLKHLRWLPEELEIGRLHFITAAEETLIFPLQYIVGKRLDRTRFLATATAEYEGEPLAVQVDIAAAFEEQQSAGLILNAAFTAPESGSSVVLQGELQGTVDEFNYDFSLDADYHDVSQFMRGFNTPRPLEGSLTVRARMRGDTQGFVLSDALFVLDNMPEYGIEAHGHMKYDLGGSKEIQLTASGELTSLEAALGWLSIDLSPFGGAMGSATISGTLENPLVEQFILRSENDQGLTVNIQGRLNPQLSNAIQNKVTIDIFGPTLTALSPWTGKLPHDPGAFSASGVLLGSFAALRLENFVAEVGTAETALLRITGDASISNAPSSVGFSKIENSRLKLSLFTSDSKHLSDYNLAGVPEGFEVDGQVLLRGNGDELNITGGIITAKSSDINATLEPHAGVIRLQEQVPLSLLKGKVSVQLSDTSALSQYVAFPVPVFGEVNSRAVLVQQDARISLDDILLTLSDDGAELRASGSIFDLGEFRGVRLRNTFSGIDTKALFLTVLQDLTYEGDLGQLEGSFEISKPTESWNLSKLNIHSAQTDGPFETSLLGHVEDITGLPSADLTLDYKLRDPSFLRAITGLDMSPSSGVLQLQSNKGKISARASTRFGETQLSAVAAIVLNADTVQSLSLQLDSPVVQLQDIGLQATTKQEKKYKPLEQLNEIDHAVRLQNALQNTPNYDTDIMLNFGGIEGNNINIESFVMHFTGNERRYTLRQLSAAYDQSNTEIRGIIDLNTSPPYVSLAGEALAIPVELISKDLGIDFDISGIANLRGGITSQGSSYQRLLETLNGNLAVSLKNAVVEGAAYDILATDLLAWFYSGAALEDSTKIDCTMALFLLNDGVASTDSLYIETSKMVATGSALLNLADQSLDVRFTPRSKTRKLQVPSSIRVKGNFEKPKVTISPVAAAADAYAEILSLLPQLVRRIFGSDRRKRIERPCDPTPA</sequence>
<evidence type="ECO:0000313" key="3">
    <source>
        <dbReference type="Proteomes" id="UP001143307"/>
    </source>
</evidence>
<dbReference type="EMBL" id="SHNP01000002">
    <property type="protein sequence ID" value="MCX2973428.1"/>
    <property type="molecule type" value="Genomic_DNA"/>
</dbReference>
<dbReference type="RefSeq" id="WP_279252334.1">
    <property type="nucleotide sequence ID" value="NZ_SHNP01000002.1"/>
</dbReference>
<evidence type="ECO:0000313" key="2">
    <source>
        <dbReference type="EMBL" id="MCX2973428.1"/>
    </source>
</evidence>
<comment type="caution">
    <text evidence="2">The sequence shown here is derived from an EMBL/GenBank/DDBJ whole genome shotgun (WGS) entry which is preliminary data.</text>
</comment>
<dbReference type="Pfam" id="PF05170">
    <property type="entry name" value="AsmA"/>
    <property type="match status" value="1"/>
</dbReference>
<accession>A0ABT3STX2</accession>
<keyword evidence="3" id="KW-1185">Reference proteome</keyword>
<organism evidence="2 3">
    <name type="scientific">Candidatus Seongchinamella marina</name>
    <dbReference type="NCBI Taxonomy" id="2518990"/>
    <lineage>
        <taxon>Bacteria</taxon>
        <taxon>Pseudomonadati</taxon>
        <taxon>Pseudomonadota</taxon>
        <taxon>Gammaproteobacteria</taxon>
        <taxon>Cellvibrionales</taxon>
        <taxon>Halieaceae</taxon>
        <taxon>Seongchinamella</taxon>
    </lineage>
</organism>
<dbReference type="InterPro" id="IPR007844">
    <property type="entry name" value="AsmA"/>
</dbReference>
<dbReference type="Proteomes" id="UP001143307">
    <property type="component" value="Unassembled WGS sequence"/>
</dbReference>
<protein>
    <submittedName>
        <fullName evidence="2">AsmA family protein</fullName>
    </submittedName>
</protein>